<dbReference type="InterPro" id="IPR011037">
    <property type="entry name" value="Pyrv_Knase-like_insert_dom_sf"/>
</dbReference>
<dbReference type="InterPro" id="IPR005302">
    <property type="entry name" value="MoCF_Sase_C"/>
</dbReference>
<dbReference type="GO" id="GO:0030170">
    <property type="term" value="F:pyridoxal phosphate binding"/>
    <property type="evidence" value="ECO:0007669"/>
    <property type="project" value="InterPro"/>
</dbReference>
<dbReference type="PANTHER" id="PTHR36930:SF1">
    <property type="entry name" value="MOSC DOMAIN-CONTAINING PROTEIN"/>
    <property type="match status" value="1"/>
</dbReference>
<dbReference type="InterPro" id="IPR052716">
    <property type="entry name" value="MOSC_domain"/>
</dbReference>
<evidence type="ECO:0000313" key="3">
    <source>
        <dbReference type="Proteomes" id="UP000198935"/>
    </source>
</evidence>
<dbReference type="AlphaFoldDB" id="A0A1H3UB61"/>
<evidence type="ECO:0000259" key="1">
    <source>
        <dbReference type="PROSITE" id="PS51340"/>
    </source>
</evidence>
<dbReference type="EMBL" id="FNPI01000020">
    <property type="protein sequence ID" value="SDZ59638.1"/>
    <property type="molecule type" value="Genomic_DNA"/>
</dbReference>
<dbReference type="OrthoDB" id="9789048at2"/>
<proteinExistence type="predicted"/>
<feature type="domain" description="MOSC" evidence="1">
    <location>
        <begin position="25"/>
        <end position="177"/>
    </location>
</feature>
<reference evidence="3" key="1">
    <citation type="submission" date="2016-10" db="EMBL/GenBank/DDBJ databases">
        <authorList>
            <person name="Varghese N."/>
            <person name="Submissions S."/>
        </authorList>
    </citation>
    <scope>NUCLEOTIDE SEQUENCE [LARGE SCALE GENOMIC DNA]</scope>
    <source>
        <strain evidence="3">SP</strain>
    </source>
</reference>
<name>A0A1H3UB61_9BACI</name>
<sequence>MMNSLRARLIDGGTVTAVSCSKTHSFSKKNVAVIKLVKSMGVEGDAHFGKTVKHRSRVAQNPDQPNLRQVHLIHSELFEELGDKYDIFPGDLGENITTCGIDLLALPKDTILSIGATAVIQITGLRNPCAQLDHFQPGLMNAVLDRDDNGNLIRKAGIMAIVLESGEVRPGDNIRILLPPLPHKPLARV</sequence>
<dbReference type="STRING" id="1503961.SAMN05421736_1204"/>
<dbReference type="Proteomes" id="UP000198935">
    <property type="component" value="Unassembled WGS sequence"/>
</dbReference>
<protein>
    <submittedName>
        <fullName evidence="2">MOSC domain-containing protein YiiM</fullName>
    </submittedName>
</protein>
<dbReference type="GO" id="GO:0030151">
    <property type="term" value="F:molybdenum ion binding"/>
    <property type="evidence" value="ECO:0007669"/>
    <property type="project" value="InterPro"/>
</dbReference>
<organism evidence="2 3">
    <name type="scientific">Evansella caseinilytica</name>
    <dbReference type="NCBI Taxonomy" id="1503961"/>
    <lineage>
        <taxon>Bacteria</taxon>
        <taxon>Bacillati</taxon>
        <taxon>Bacillota</taxon>
        <taxon>Bacilli</taxon>
        <taxon>Bacillales</taxon>
        <taxon>Bacillaceae</taxon>
        <taxon>Evansella</taxon>
    </lineage>
</organism>
<evidence type="ECO:0000313" key="2">
    <source>
        <dbReference type="EMBL" id="SDZ59638.1"/>
    </source>
</evidence>
<accession>A0A1H3UB61</accession>
<gene>
    <name evidence="2" type="ORF">SAMN05421736_1204</name>
</gene>
<dbReference type="PANTHER" id="PTHR36930">
    <property type="entry name" value="METAL-SULFUR CLUSTER BIOSYNTHESIS PROTEINS YUAD-RELATED"/>
    <property type="match status" value="1"/>
</dbReference>
<keyword evidence="3" id="KW-1185">Reference proteome</keyword>
<dbReference type="SUPFAM" id="SSF50800">
    <property type="entry name" value="PK beta-barrel domain-like"/>
    <property type="match status" value="1"/>
</dbReference>
<dbReference type="PROSITE" id="PS51340">
    <property type="entry name" value="MOSC"/>
    <property type="match status" value="1"/>
</dbReference>
<dbReference type="Pfam" id="PF03473">
    <property type="entry name" value="MOSC"/>
    <property type="match status" value="1"/>
</dbReference>
<dbReference type="GO" id="GO:0003824">
    <property type="term" value="F:catalytic activity"/>
    <property type="evidence" value="ECO:0007669"/>
    <property type="project" value="InterPro"/>
</dbReference>
<dbReference type="Gene3D" id="2.40.33.20">
    <property type="entry name" value="PK beta-barrel domain-like"/>
    <property type="match status" value="1"/>
</dbReference>